<dbReference type="PANTHER" id="PTHR13080:SF20">
    <property type="entry name" value="ATP SYNTHASE SUBUNIT F, MITOCHONDRIAL-RELATED"/>
    <property type="match status" value="1"/>
</dbReference>
<evidence type="ECO:0000256" key="10">
    <source>
        <dbReference type="SAM" id="Phobius"/>
    </source>
</evidence>
<dbReference type="GO" id="GO:0045259">
    <property type="term" value="C:proton-transporting ATP synthase complex"/>
    <property type="evidence" value="ECO:0007669"/>
    <property type="project" value="UniProtKB-KW"/>
</dbReference>
<evidence type="ECO:0000256" key="5">
    <source>
        <dbReference type="ARBA" id="ARBA00022781"/>
    </source>
</evidence>
<comment type="similarity">
    <text evidence="2">Belongs to the ATPase F chain family.</text>
</comment>
<evidence type="ECO:0000256" key="8">
    <source>
        <dbReference type="ARBA" id="ARBA00023136"/>
    </source>
</evidence>
<dbReference type="GO" id="GO:0042776">
    <property type="term" value="P:proton motive force-driven mitochondrial ATP synthesis"/>
    <property type="evidence" value="ECO:0007669"/>
    <property type="project" value="TreeGrafter"/>
</dbReference>
<gene>
    <name evidence="11" type="ORF">PV328_006226</name>
</gene>
<evidence type="ECO:0000256" key="1">
    <source>
        <dbReference type="ARBA" id="ARBA00004325"/>
    </source>
</evidence>
<sequence length="119" mass="13706">MQPPSQIAGVDLGNWGKYPKGYDRAVHGRYDPAKFYGKPDVPFGEVKLSEIPAWIGRRNKGPASLAQMIGRAYWRWQHAYVLPKKSGVAPFFQIATACMIFFYVVNYPRLKVHKNYKYH</sequence>
<dbReference type="GO" id="GO:0031966">
    <property type="term" value="C:mitochondrial membrane"/>
    <property type="evidence" value="ECO:0007669"/>
    <property type="project" value="UniProtKB-SubCell"/>
</dbReference>
<evidence type="ECO:0000256" key="4">
    <source>
        <dbReference type="ARBA" id="ARBA00022547"/>
    </source>
</evidence>
<reference evidence="11" key="1">
    <citation type="journal article" date="2023" name="bioRxiv">
        <title>Scaffold-level genome assemblies of two parasitoid biocontrol wasps reveal the parthenogenesis mechanism and an associated novel virus.</title>
        <authorList>
            <person name="Inwood S."/>
            <person name="Skelly J."/>
            <person name="Guhlin J."/>
            <person name="Harrop T."/>
            <person name="Goldson S."/>
            <person name="Dearden P."/>
        </authorList>
    </citation>
    <scope>NUCLEOTIDE SEQUENCE</scope>
    <source>
        <strain evidence="11">Irish</strain>
        <tissue evidence="11">Whole body</tissue>
    </source>
</reference>
<dbReference type="InterPro" id="IPR019344">
    <property type="entry name" value="F1F0-ATPsyn_F_prd"/>
</dbReference>
<keyword evidence="8 10" id="KW-0472">Membrane</keyword>
<evidence type="ECO:0000256" key="7">
    <source>
        <dbReference type="ARBA" id="ARBA00023128"/>
    </source>
</evidence>
<name>A0AA39FNW1_9HYME</name>
<dbReference type="Proteomes" id="UP001168990">
    <property type="component" value="Unassembled WGS sequence"/>
</dbReference>
<accession>A0AA39FNW1</accession>
<dbReference type="EMBL" id="JAQQBS010000002">
    <property type="protein sequence ID" value="KAK0172968.1"/>
    <property type="molecule type" value="Genomic_DNA"/>
</dbReference>
<evidence type="ECO:0000256" key="6">
    <source>
        <dbReference type="ARBA" id="ARBA00023065"/>
    </source>
</evidence>
<protein>
    <recommendedName>
        <fullName evidence="13">ATP synthase subunit f, mitochondrial</fullName>
    </recommendedName>
</protein>
<evidence type="ECO:0000256" key="3">
    <source>
        <dbReference type="ARBA" id="ARBA00022448"/>
    </source>
</evidence>
<keyword evidence="10" id="KW-0812">Transmembrane</keyword>
<keyword evidence="5" id="KW-0375">Hydrogen ion transport</keyword>
<evidence type="ECO:0000313" key="11">
    <source>
        <dbReference type="EMBL" id="KAK0172968.1"/>
    </source>
</evidence>
<keyword evidence="7" id="KW-0496">Mitochondrion</keyword>
<feature type="transmembrane region" description="Helical" evidence="10">
    <location>
        <begin position="88"/>
        <end position="107"/>
    </location>
</feature>
<evidence type="ECO:0000313" key="12">
    <source>
        <dbReference type="Proteomes" id="UP001168990"/>
    </source>
</evidence>
<proteinExistence type="inferred from homology"/>
<keyword evidence="9" id="KW-0066">ATP synthesis</keyword>
<comment type="subcellular location">
    <subcellularLocation>
        <location evidence="1">Mitochondrion membrane</location>
    </subcellularLocation>
</comment>
<reference evidence="11" key="2">
    <citation type="submission" date="2023-03" db="EMBL/GenBank/DDBJ databases">
        <authorList>
            <person name="Inwood S.N."/>
            <person name="Skelly J.G."/>
            <person name="Guhlin J."/>
            <person name="Harrop T.W.R."/>
            <person name="Goldson S.G."/>
            <person name="Dearden P.K."/>
        </authorList>
    </citation>
    <scope>NUCLEOTIDE SEQUENCE</scope>
    <source>
        <strain evidence="11">Irish</strain>
        <tissue evidence="11">Whole body</tissue>
    </source>
</reference>
<evidence type="ECO:0000256" key="9">
    <source>
        <dbReference type="ARBA" id="ARBA00023310"/>
    </source>
</evidence>
<evidence type="ECO:0000256" key="2">
    <source>
        <dbReference type="ARBA" id="ARBA00005895"/>
    </source>
</evidence>
<keyword evidence="3" id="KW-0813">Transport</keyword>
<dbReference type="AlphaFoldDB" id="A0AA39FNW1"/>
<keyword evidence="6" id="KW-0406">Ion transport</keyword>
<dbReference type="GO" id="GO:0046933">
    <property type="term" value="F:proton-transporting ATP synthase activity, rotational mechanism"/>
    <property type="evidence" value="ECO:0007669"/>
    <property type="project" value="TreeGrafter"/>
</dbReference>
<evidence type="ECO:0008006" key="13">
    <source>
        <dbReference type="Google" id="ProtNLM"/>
    </source>
</evidence>
<dbReference type="Pfam" id="PF10206">
    <property type="entry name" value="WRW"/>
    <property type="match status" value="1"/>
</dbReference>
<dbReference type="PANTHER" id="PTHR13080">
    <property type="entry name" value="ATP SYNTHASE F CHAIN, MITOCHONDRIAL-RELATED"/>
    <property type="match status" value="1"/>
</dbReference>
<keyword evidence="12" id="KW-1185">Reference proteome</keyword>
<organism evidence="11 12">
    <name type="scientific">Microctonus aethiopoides</name>
    <dbReference type="NCBI Taxonomy" id="144406"/>
    <lineage>
        <taxon>Eukaryota</taxon>
        <taxon>Metazoa</taxon>
        <taxon>Ecdysozoa</taxon>
        <taxon>Arthropoda</taxon>
        <taxon>Hexapoda</taxon>
        <taxon>Insecta</taxon>
        <taxon>Pterygota</taxon>
        <taxon>Neoptera</taxon>
        <taxon>Endopterygota</taxon>
        <taxon>Hymenoptera</taxon>
        <taxon>Apocrita</taxon>
        <taxon>Ichneumonoidea</taxon>
        <taxon>Braconidae</taxon>
        <taxon>Euphorinae</taxon>
        <taxon>Microctonus</taxon>
    </lineage>
</organism>
<comment type="caution">
    <text evidence="11">The sequence shown here is derived from an EMBL/GenBank/DDBJ whole genome shotgun (WGS) entry which is preliminary data.</text>
</comment>
<keyword evidence="10" id="KW-1133">Transmembrane helix</keyword>
<keyword evidence="4" id="KW-0138">CF(0)</keyword>